<dbReference type="GO" id="GO:0006744">
    <property type="term" value="P:ubiquinone biosynthetic process"/>
    <property type="evidence" value="ECO:0007669"/>
    <property type="project" value="TreeGrafter"/>
</dbReference>
<dbReference type="UniPathway" id="UPA00213"/>
<feature type="transmembrane region" description="Helical" evidence="10">
    <location>
        <begin position="180"/>
        <end position="199"/>
    </location>
</feature>
<dbReference type="STRING" id="690307.A0A1L9X288"/>
<dbReference type="AlphaFoldDB" id="A0A1L9X288"/>
<comment type="similarity">
    <text evidence="4">Belongs to the UbiA prenyltransferase family.</text>
</comment>
<comment type="cofactor">
    <cofactor evidence="1">
        <name>Mg(2+)</name>
        <dbReference type="ChEBI" id="CHEBI:18420"/>
    </cofactor>
</comment>
<reference evidence="12" key="1">
    <citation type="journal article" date="2017" name="Genome Biol.">
        <title>Comparative genomics reveals high biological diversity and specific adaptations in the industrially and medically important fungal genus Aspergillus.</title>
        <authorList>
            <person name="de Vries R.P."/>
            <person name="Riley R."/>
            <person name="Wiebenga A."/>
            <person name="Aguilar-Osorio G."/>
            <person name="Amillis S."/>
            <person name="Uchima C.A."/>
            <person name="Anderluh G."/>
            <person name="Asadollahi M."/>
            <person name="Askin M."/>
            <person name="Barry K."/>
            <person name="Battaglia E."/>
            <person name="Bayram O."/>
            <person name="Benocci T."/>
            <person name="Braus-Stromeyer S.A."/>
            <person name="Caldana C."/>
            <person name="Canovas D."/>
            <person name="Cerqueira G.C."/>
            <person name="Chen F."/>
            <person name="Chen W."/>
            <person name="Choi C."/>
            <person name="Clum A."/>
            <person name="Dos Santos R.A."/>
            <person name="Damasio A.R."/>
            <person name="Diallinas G."/>
            <person name="Emri T."/>
            <person name="Fekete E."/>
            <person name="Flipphi M."/>
            <person name="Freyberg S."/>
            <person name="Gallo A."/>
            <person name="Gournas C."/>
            <person name="Habgood R."/>
            <person name="Hainaut M."/>
            <person name="Harispe M.L."/>
            <person name="Henrissat B."/>
            <person name="Hilden K.S."/>
            <person name="Hope R."/>
            <person name="Hossain A."/>
            <person name="Karabika E."/>
            <person name="Karaffa L."/>
            <person name="Karanyi Z."/>
            <person name="Krasevec N."/>
            <person name="Kuo A."/>
            <person name="Kusch H."/>
            <person name="LaButti K."/>
            <person name="Lagendijk E.L."/>
            <person name="Lapidus A."/>
            <person name="Levasseur A."/>
            <person name="Lindquist E."/>
            <person name="Lipzen A."/>
            <person name="Logrieco A.F."/>
            <person name="MacCabe A."/>
            <person name="Maekelae M.R."/>
            <person name="Malavazi I."/>
            <person name="Melin P."/>
            <person name="Meyer V."/>
            <person name="Mielnichuk N."/>
            <person name="Miskei M."/>
            <person name="Molnar A.P."/>
            <person name="Mule G."/>
            <person name="Ngan C.Y."/>
            <person name="Orejas M."/>
            <person name="Orosz E."/>
            <person name="Ouedraogo J.P."/>
            <person name="Overkamp K.M."/>
            <person name="Park H.-S."/>
            <person name="Perrone G."/>
            <person name="Piumi F."/>
            <person name="Punt P.J."/>
            <person name="Ram A.F."/>
            <person name="Ramon A."/>
            <person name="Rauscher S."/>
            <person name="Record E."/>
            <person name="Riano-Pachon D.M."/>
            <person name="Robert V."/>
            <person name="Roehrig J."/>
            <person name="Ruller R."/>
            <person name="Salamov A."/>
            <person name="Salih N.S."/>
            <person name="Samson R.A."/>
            <person name="Sandor E."/>
            <person name="Sanguinetti M."/>
            <person name="Schuetze T."/>
            <person name="Sepcic K."/>
            <person name="Shelest E."/>
            <person name="Sherlock G."/>
            <person name="Sophianopoulou V."/>
            <person name="Squina F.M."/>
            <person name="Sun H."/>
            <person name="Susca A."/>
            <person name="Todd R.B."/>
            <person name="Tsang A."/>
            <person name="Unkles S.E."/>
            <person name="van de Wiele N."/>
            <person name="van Rossen-Uffink D."/>
            <person name="Oliveira J.V."/>
            <person name="Vesth T.C."/>
            <person name="Visser J."/>
            <person name="Yu J.-H."/>
            <person name="Zhou M."/>
            <person name="Andersen M.R."/>
            <person name="Archer D.B."/>
            <person name="Baker S.E."/>
            <person name="Benoit I."/>
            <person name="Brakhage A.A."/>
            <person name="Braus G.H."/>
            <person name="Fischer R."/>
            <person name="Frisvad J.C."/>
            <person name="Goldman G.H."/>
            <person name="Houbraken J."/>
            <person name="Oakley B."/>
            <person name="Pocsi I."/>
            <person name="Scazzocchio C."/>
            <person name="Seiboth B."/>
            <person name="vanKuyk P.A."/>
            <person name="Wortman J."/>
            <person name="Dyer P.S."/>
            <person name="Grigoriev I.V."/>
        </authorList>
    </citation>
    <scope>NUCLEOTIDE SEQUENCE [LARGE SCALE GENOMIC DNA]</scope>
    <source>
        <strain evidence="12">ATCC 16872 / CBS 172.66 / WB 5094</strain>
    </source>
</reference>
<dbReference type="InterPro" id="IPR044878">
    <property type="entry name" value="UbiA_sf"/>
</dbReference>
<evidence type="ECO:0000313" key="11">
    <source>
        <dbReference type="EMBL" id="OJK02602.1"/>
    </source>
</evidence>
<gene>
    <name evidence="11" type="ORF">ASPACDRAFT_24473</name>
</gene>
<feature type="transmembrane region" description="Helical" evidence="10">
    <location>
        <begin position="269"/>
        <end position="286"/>
    </location>
</feature>
<dbReference type="PROSITE" id="PS00943">
    <property type="entry name" value="UBIA"/>
    <property type="match status" value="1"/>
</dbReference>
<dbReference type="VEuPathDB" id="FungiDB:ASPACDRAFT_24473"/>
<evidence type="ECO:0000256" key="6">
    <source>
        <dbReference type="ARBA" id="ARBA00022692"/>
    </source>
</evidence>
<dbReference type="CDD" id="cd13959">
    <property type="entry name" value="PT_UbiA_COQ2"/>
    <property type="match status" value="1"/>
</dbReference>
<dbReference type="OrthoDB" id="18170at2759"/>
<evidence type="ECO:0000256" key="4">
    <source>
        <dbReference type="ARBA" id="ARBA00005985"/>
    </source>
</evidence>
<dbReference type="GeneID" id="30973084"/>
<evidence type="ECO:0000256" key="8">
    <source>
        <dbReference type="ARBA" id="ARBA00023136"/>
    </source>
</evidence>
<name>A0A1L9X288_ASPA1</name>
<dbReference type="InterPro" id="IPR000537">
    <property type="entry name" value="UbiA_prenyltransferase"/>
</dbReference>
<dbReference type="Proteomes" id="UP000184546">
    <property type="component" value="Unassembled WGS sequence"/>
</dbReference>
<feature type="transmembrane region" description="Helical" evidence="10">
    <location>
        <begin position="219"/>
        <end position="242"/>
    </location>
</feature>
<dbReference type="InterPro" id="IPR030470">
    <property type="entry name" value="UbiA_prenylTrfase_CS"/>
</dbReference>
<dbReference type="Pfam" id="PF01040">
    <property type="entry name" value="UbiA"/>
    <property type="match status" value="1"/>
</dbReference>
<evidence type="ECO:0000256" key="3">
    <source>
        <dbReference type="ARBA" id="ARBA00004721"/>
    </source>
</evidence>
<dbReference type="GO" id="GO:0016114">
    <property type="term" value="P:terpenoid biosynthetic process"/>
    <property type="evidence" value="ECO:0007669"/>
    <property type="project" value="UniProtKB-UniPathway"/>
</dbReference>
<dbReference type="FunFam" id="1.20.120.1780:FF:000001">
    <property type="entry name" value="4-hydroxybenzoate octaprenyltransferase"/>
    <property type="match status" value="1"/>
</dbReference>
<sequence>MAPTTKGQAQTSTGQSQYQPPSTGIFSLMPASWVPYAELMRLDRPAGFFAFYWHYLIGMSFAAAILPSVSLRALVEAAIYQIVWVIILRGAVCTVNDNFDQEFDRQVARTRWRPIARGAVSTTQANLFAAAQVALLAGMALRCPLQQAAGLTAVPLYASLTTLILSVYPLGKRVTDMPQMILGVGFAAAIPFSAALLGLDLFPVSPFALLQGEGGADSRLAAASLSLCVASGLWTVIFDTVYAHQDRADDIKAGVRSLAVRLGDHTKPVLAVLAAAQIGLLVFTGVQSRFSLVYFVASCGGEALALATMLVVVDLSKAASCAWWFGKGTAIVGIILLSGLTGEYLLK</sequence>
<accession>A0A1L9X288</accession>
<organism evidence="11 12">
    <name type="scientific">Aspergillus aculeatus (strain ATCC 16872 / CBS 172.66 / WB 5094)</name>
    <dbReference type="NCBI Taxonomy" id="690307"/>
    <lineage>
        <taxon>Eukaryota</taxon>
        <taxon>Fungi</taxon>
        <taxon>Dikarya</taxon>
        <taxon>Ascomycota</taxon>
        <taxon>Pezizomycotina</taxon>
        <taxon>Eurotiomycetes</taxon>
        <taxon>Eurotiomycetidae</taxon>
        <taxon>Eurotiales</taxon>
        <taxon>Aspergillaceae</taxon>
        <taxon>Aspergillus</taxon>
        <taxon>Aspergillus subgen. Circumdati</taxon>
    </lineage>
</organism>
<keyword evidence="5" id="KW-0808">Transferase</keyword>
<protein>
    <submittedName>
        <fullName evidence="11">Uncharacterized protein</fullName>
    </submittedName>
</protein>
<evidence type="ECO:0000256" key="10">
    <source>
        <dbReference type="SAM" id="Phobius"/>
    </source>
</evidence>
<dbReference type="GO" id="GO:0005743">
    <property type="term" value="C:mitochondrial inner membrane"/>
    <property type="evidence" value="ECO:0007669"/>
    <property type="project" value="TreeGrafter"/>
</dbReference>
<dbReference type="GO" id="GO:0008412">
    <property type="term" value="F:4-hydroxybenzoate polyprenyltransferase activity"/>
    <property type="evidence" value="ECO:0007669"/>
    <property type="project" value="TreeGrafter"/>
</dbReference>
<feature type="region of interest" description="Disordered" evidence="9">
    <location>
        <begin position="1"/>
        <end position="20"/>
    </location>
</feature>
<feature type="transmembrane region" description="Helical" evidence="10">
    <location>
        <begin position="119"/>
        <end position="141"/>
    </location>
</feature>
<keyword evidence="6 10" id="KW-0812">Transmembrane</keyword>
<dbReference type="PANTHER" id="PTHR11048">
    <property type="entry name" value="PRENYLTRANSFERASES"/>
    <property type="match status" value="1"/>
</dbReference>
<dbReference type="EMBL" id="KV878972">
    <property type="protein sequence ID" value="OJK02602.1"/>
    <property type="molecule type" value="Genomic_DNA"/>
</dbReference>
<proteinExistence type="inferred from homology"/>
<evidence type="ECO:0000256" key="2">
    <source>
        <dbReference type="ARBA" id="ARBA00004141"/>
    </source>
</evidence>
<evidence type="ECO:0000256" key="9">
    <source>
        <dbReference type="SAM" id="MobiDB-lite"/>
    </source>
</evidence>
<feature type="transmembrane region" description="Helical" evidence="10">
    <location>
        <begin position="324"/>
        <end position="346"/>
    </location>
</feature>
<feature type="transmembrane region" description="Helical" evidence="10">
    <location>
        <begin position="46"/>
        <end position="66"/>
    </location>
</feature>
<dbReference type="OMA" id="QVARCRV"/>
<dbReference type="PANTHER" id="PTHR11048:SF39">
    <property type="entry name" value="POLYPRENYL TRANSFERASE AUSN"/>
    <property type="match status" value="1"/>
</dbReference>
<evidence type="ECO:0000256" key="5">
    <source>
        <dbReference type="ARBA" id="ARBA00022679"/>
    </source>
</evidence>
<comment type="subcellular location">
    <subcellularLocation>
        <location evidence="2">Membrane</location>
        <topology evidence="2">Multi-pass membrane protein</topology>
    </subcellularLocation>
</comment>
<keyword evidence="8 10" id="KW-0472">Membrane</keyword>
<keyword evidence="7 10" id="KW-1133">Transmembrane helix</keyword>
<dbReference type="Gene3D" id="1.10.357.140">
    <property type="entry name" value="UbiA prenyltransferase"/>
    <property type="match status" value="1"/>
</dbReference>
<evidence type="ECO:0000313" key="12">
    <source>
        <dbReference type="Proteomes" id="UP000184546"/>
    </source>
</evidence>
<evidence type="ECO:0000256" key="7">
    <source>
        <dbReference type="ARBA" id="ARBA00022989"/>
    </source>
</evidence>
<feature type="transmembrane region" description="Helical" evidence="10">
    <location>
        <begin position="147"/>
        <end position="168"/>
    </location>
</feature>
<feature type="transmembrane region" description="Helical" evidence="10">
    <location>
        <begin position="78"/>
        <end position="99"/>
    </location>
</feature>
<dbReference type="InterPro" id="IPR039653">
    <property type="entry name" value="Prenyltransferase"/>
</dbReference>
<keyword evidence="12" id="KW-1185">Reference proteome</keyword>
<evidence type="ECO:0000256" key="1">
    <source>
        <dbReference type="ARBA" id="ARBA00001946"/>
    </source>
</evidence>
<comment type="pathway">
    <text evidence="3">Secondary metabolite biosynthesis; terpenoid biosynthesis.</text>
</comment>
<dbReference type="RefSeq" id="XP_020058941.1">
    <property type="nucleotide sequence ID" value="XM_020199270.1"/>
</dbReference>
<feature type="transmembrane region" description="Helical" evidence="10">
    <location>
        <begin position="292"/>
        <end position="312"/>
    </location>
</feature>
<dbReference type="Gene3D" id="1.20.120.1780">
    <property type="entry name" value="UbiA prenyltransferase"/>
    <property type="match status" value="1"/>
</dbReference>